<keyword evidence="3 9" id="KW-0436">Ligase</keyword>
<dbReference type="EC" id="6.1.1.18" evidence="2"/>
<dbReference type="Pfam" id="PF20974">
    <property type="entry name" value="tRNA-synt_1c_C2"/>
    <property type="match status" value="1"/>
</dbReference>
<evidence type="ECO:0000259" key="12">
    <source>
        <dbReference type="Pfam" id="PF03950"/>
    </source>
</evidence>
<evidence type="ECO:0000259" key="13">
    <source>
        <dbReference type="Pfam" id="PF20974"/>
    </source>
</evidence>
<dbReference type="SUPFAM" id="SSF50715">
    <property type="entry name" value="Ribosomal protein L25-like"/>
    <property type="match status" value="1"/>
</dbReference>
<evidence type="ECO:0000256" key="10">
    <source>
        <dbReference type="SAM" id="MobiDB-lite"/>
    </source>
</evidence>
<keyword evidence="7 9" id="KW-0030">Aminoacyl-tRNA synthetase</keyword>
<evidence type="ECO:0000256" key="8">
    <source>
        <dbReference type="ARBA" id="ARBA00048270"/>
    </source>
</evidence>
<feature type="domain" description="Glutamyl/glutaminyl-tRNA synthetase class Ib anti-codon binding" evidence="12">
    <location>
        <begin position="416"/>
        <end position="518"/>
    </location>
</feature>
<evidence type="ECO:0000256" key="4">
    <source>
        <dbReference type="ARBA" id="ARBA00022741"/>
    </source>
</evidence>
<dbReference type="InterPro" id="IPR011035">
    <property type="entry name" value="Ribosomal_bL25/Gln-tRNA_synth"/>
</dbReference>
<reference evidence="14 15" key="1">
    <citation type="submission" date="2024-01" db="EMBL/GenBank/DDBJ databases">
        <title>Complete genome of Cladobotryum mycophilum ATHUM6906.</title>
        <authorList>
            <person name="Christinaki A.C."/>
            <person name="Myridakis A.I."/>
            <person name="Kouvelis V.N."/>
        </authorList>
    </citation>
    <scope>NUCLEOTIDE SEQUENCE [LARGE SCALE GENOMIC DNA]</scope>
    <source>
        <strain evidence="14 15">ATHUM6906</strain>
    </source>
</reference>
<evidence type="ECO:0000256" key="7">
    <source>
        <dbReference type="ARBA" id="ARBA00023146"/>
    </source>
</evidence>
<evidence type="ECO:0000256" key="6">
    <source>
        <dbReference type="ARBA" id="ARBA00022917"/>
    </source>
</evidence>
<keyword evidence="5 9" id="KW-0067">ATP-binding</keyword>
<sequence length="642" mass="72983">MVDNVEDKAVDKIAEGVTKLVLDDETGDMVTRNELKKRQQKRAKKAANKARSEAKANEKATEGPKEPQPKPKTDEPAIDPEAMFKLGFLSDVYQERPSENVITRFPPEPNGYLHLGHAKAIAVNFGFAKFRGGKTILRFDDTNPDAEEEKYFVAIEDIINWLGFTPAAITYSSDNFQKLYDYAEKLIQLEKAYVCHCGETEIKLQRGGEKGASPRYRCEHASTDVETNLKKFRDMRDGKYEPMSAFLRMKQDIENGNPQMWDLAAYRIPKDQTAHYRTGNKWCIYPTYDFAHCLCDSIEDITHSLCTTEFILSRESYEWLNKSLGVYEPMQREYGRLNLSGTIMSKRSLKKLVDLGHIRGWDDPRIYTLLALRRRGIPAGAILSFINELGVTTNRTFIQIARFEQSVRRYLETSVPRLALVLDPVPVVIEDFADSGLDGQEIEVPFSPKDPAMGSYKERVTSTVYVDRSDFREEDSKDYFRLAPGKTVGLLQVPYPIKATSFTKDEATGVVTEIKAVFDKEAKKPKAYIHWVPEGSRKVEARLHDPLFKSDDPSSAEGGFLNDINPNSETIYENALVNAGFDEVRRRAPWPQLKEGEENRDKGPQSVRFQGLRVAYFAVDSDSTDDKIVLNRIVTLKEDAKK</sequence>
<dbReference type="InterPro" id="IPR049437">
    <property type="entry name" value="tRNA-synt_1c_C2"/>
</dbReference>
<dbReference type="InterPro" id="IPR000924">
    <property type="entry name" value="Glu/Gln-tRNA-synth"/>
</dbReference>
<dbReference type="PROSITE" id="PS00178">
    <property type="entry name" value="AA_TRNA_LIGASE_I"/>
    <property type="match status" value="1"/>
</dbReference>
<dbReference type="Gene3D" id="3.40.50.620">
    <property type="entry name" value="HUPs"/>
    <property type="match status" value="1"/>
</dbReference>
<evidence type="ECO:0000313" key="14">
    <source>
        <dbReference type="EMBL" id="KAK5988815.1"/>
    </source>
</evidence>
<dbReference type="InterPro" id="IPR020059">
    <property type="entry name" value="Glu/Gln-tRNA-synth_Ib_codon-bd"/>
</dbReference>
<keyword evidence="6 9" id="KW-0648">Protein biosynthesis</keyword>
<comment type="catalytic activity">
    <reaction evidence="8">
        <text>tRNA(Gln) + L-glutamine + ATP = L-glutaminyl-tRNA(Gln) + AMP + diphosphate</text>
        <dbReference type="Rhea" id="RHEA:20121"/>
        <dbReference type="Rhea" id="RHEA-COMP:9662"/>
        <dbReference type="Rhea" id="RHEA-COMP:9681"/>
        <dbReference type="ChEBI" id="CHEBI:30616"/>
        <dbReference type="ChEBI" id="CHEBI:33019"/>
        <dbReference type="ChEBI" id="CHEBI:58359"/>
        <dbReference type="ChEBI" id="CHEBI:78442"/>
        <dbReference type="ChEBI" id="CHEBI:78521"/>
        <dbReference type="ChEBI" id="CHEBI:456215"/>
        <dbReference type="EC" id="6.1.1.18"/>
    </reaction>
</comment>
<dbReference type="NCBIfam" id="TIGR00440">
    <property type="entry name" value="glnS"/>
    <property type="match status" value="1"/>
</dbReference>
<dbReference type="Proteomes" id="UP001338125">
    <property type="component" value="Unassembled WGS sequence"/>
</dbReference>
<comment type="similarity">
    <text evidence="1 9">Belongs to the class-I aminoacyl-tRNA synthetase family.</text>
</comment>
<dbReference type="SUPFAM" id="SSF52374">
    <property type="entry name" value="Nucleotidylyl transferase"/>
    <property type="match status" value="1"/>
</dbReference>
<feature type="compositionally biased region" description="Basic and acidic residues" evidence="10">
    <location>
        <begin position="1"/>
        <end position="14"/>
    </location>
</feature>
<feature type="domain" description="Glutamyl/glutaminyl-tRNA synthetase class Ib catalytic" evidence="11">
    <location>
        <begin position="101"/>
        <end position="412"/>
    </location>
</feature>
<proteinExistence type="inferred from homology"/>
<dbReference type="PANTHER" id="PTHR43097:SF4">
    <property type="entry name" value="GLUTAMINE--TRNA LIGASE"/>
    <property type="match status" value="1"/>
</dbReference>
<name>A0ABR0SAJ0_9HYPO</name>
<dbReference type="InterPro" id="IPR014729">
    <property type="entry name" value="Rossmann-like_a/b/a_fold"/>
</dbReference>
<evidence type="ECO:0000256" key="9">
    <source>
        <dbReference type="RuleBase" id="RU363037"/>
    </source>
</evidence>
<dbReference type="InterPro" id="IPR020056">
    <property type="entry name" value="Rbsml_bL25/Gln-tRNA_synth_N"/>
</dbReference>
<dbReference type="Pfam" id="PF03950">
    <property type="entry name" value="tRNA-synt_1c_C"/>
    <property type="match status" value="1"/>
</dbReference>
<feature type="region of interest" description="Disordered" evidence="10">
    <location>
        <begin position="1"/>
        <end position="78"/>
    </location>
</feature>
<keyword evidence="15" id="KW-1185">Reference proteome</keyword>
<keyword evidence="4 9" id="KW-0547">Nucleotide-binding</keyword>
<evidence type="ECO:0000256" key="1">
    <source>
        <dbReference type="ARBA" id="ARBA00005594"/>
    </source>
</evidence>
<accession>A0ABR0SAJ0</accession>
<dbReference type="PANTHER" id="PTHR43097">
    <property type="entry name" value="GLUTAMINE-TRNA LIGASE"/>
    <property type="match status" value="1"/>
</dbReference>
<dbReference type="EMBL" id="JAVFKD010000015">
    <property type="protein sequence ID" value="KAK5988815.1"/>
    <property type="molecule type" value="Genomic_DNA"/>
</dbReference>
<evidence type="ECO:0000256" key="5">
    <source>
        <dbReference type="ARBA" id="ARBA00022840"/>
    </source>
</evidence>
<protein>
    <recommendedName>
        <fullName evidence="2">glutamine--tRNA ligase</fullName>
        <ecNumber evidence="2">6.1.1.18</ecNumber>
    </recommendedName>
</protein>
<feature type="compositionally biased region" description="Basic and acidic residues" evidence="10">
    <location>
        <begin position="50"/>
        <end position="75"/>
    </location>
</feature>
<evidence type="ECO:0000313" key="15">
    <source>
        <dbReference type="Proteomes" id="UP001338125"/>
    </source>
</evidence>
<dbReference type="InterPro" id="IPR020058">
    <property type="entry name" value="Glu/Gln-tRNA-synth_Ib_cat-dom"/>
</dbReference>
<organism evidence="14 15">
    <name type="scientific">Cladobotryum mycophilum</name>
    <dbReference type="NCBI Taxonomy" id="491253"/>
    <lineage>
        <taxon>Eukaryota</taxon>
        <taxon>Fungi</taxon>
        <taxon>Dikarya</taxon>
        <taxon>Ascomycota</taxon>
        <taxon>Pezizomycotina</taxon>
        <taxon>Sordariomycetes</taxon>
        <taxon>Hypocreomycetidae</taxon>
        <taxon>Hypocreales</taxon>
        <taxon>Hypocreaceae</taxon>
        <taxon>Cladobotryum</taxon>
    </lineage>
</organism>
<evidence type="ECO:0000256" key="3">
    <source>
        <dbReference type="ARBA" id="ARBA00022598"/>
    </source>
</evidence>
<evidence type="ECO:0000259" key="11">
    <source>
        <dbReference type="Pfam" id="PF00749"/>
    </source>
</evidence>
<comment type="caution">
    <text evidence="14">The sequence shown here is derived from an EMBL/GenBank/DDBJ whole genome shotgun (WGS) entry which is preliminary data.</text>
</comment>
<dbReference type="Pfam" id="PF00749">
    <property type="entry name" value="tRNA-synt_1c"/>
    <property type="match status" value="1"/>
</dbReference>
<feature type="compositionally biased region" description="Basic residues" evidence="10">
    <location>
        <begin position="38"/>
        <end position="48"/>
    </location>
</feature>
<feature type="domain" description="tRNA synthetases class I (E and Q) anti-codon binding" evidence="13">
    <location>
        <begin position="529"/>
        <end position="583"/>
    </location>
</feature>
<dbReference type="GO" id="GO:0016874">
    <property type="term" value="F:ligase activity"/>
    <property type="evidence" value="ECO:0007669"/>
    <property type="project" value="UniProtKB-KW"/>
</dbReference>
<dbReference type="Gene3D" id="2.40.240.10">
    <property type="entry name" value="Ribosomal Protein L25, Chain P"/>
    <property type="match status" value="2"/>
</dbReference>
<dbReference type="PRINTS" id="PR00987">
    <property type="entry name" value="TRNASYNTHGLU"/>
</dbReference>
<dbReference type="InterPro" id="IPR004514">
    <property type="entry name" value="Gln-tRNA-synth"/>
</dbReference>
<gene>
    <name evidence="14" type="ORF">PT974_10309</name>
</gene>
<evidence type="ECO:0000256" key="2">
    <source>
        <dbReference type="ARBA" id="ARBA00012836"/>
    </source>
</evidence>
<dbReference type="InterPro" id="IPR050132">
    <property type="entry name" value="Gln/Glu-tRNA_Ligase"/>
</dbReference>
<dbReference type="InterPro" id="IPR001412">
    <property type="entry name" value="aa-tRNA-synth_I_CS"/>
</dbReference>